<feature type="active site" description="Acyl-thioester intermediate" evidence="2">
    <location>
        <position position="206"/>
    </location>
</feature>
<dbReference type="EMBL" id="JGYW01000003">
    <property type="protein sequence ID" value="KFI59330.1"/>
    <property type="molecule type" value="Genomic_DNA"/>
</dbReference>
<keyword evidence="1" id="KW-0378">Hydrolase</keyword>
<feature type="active site" description="Proton donor/acceptor" evidence="2">
    <location>
        <position position="144"/>
    </location>
</feature>
<dbReference type="CDD" id="cd05827">
    <property type="entry name" value="Sortase_C"/>
    <property type="match status" value="1"/>
</dbReference>
<dbReference type="AlphaFoldDB" id="A0A087AKN0"/>
<dbReference type="Gene3D" id="2.40.260.10">
    <property type="entry name" value="Sortase"/>
    <property type="match status" value="1"/>
</dbReference>
<sequence>MNIMIAICSLALLGGIGVLAYPSFADWWNRLHSSRAVASYVEQVNDMSAENKAKLLEGAKQYNTDLLSFPNRFQPSDAEHEYYEKTLDVTGTGIMGYISIPKLEQRMPIYHGTEETVLQIAAGHLEGSSLPVGGPSTHAAISGHTGLPSAELFTGLDTLKEGDQFSVTVLDDEHWYQVDQINVVLPGDMNNLAIEDGKDYLTLITCTPYGVNSHRLLVRGHAIPTPPTAKDVQYPSAQDMTNMAIAIAAGVFLVLALLVWWLIRRKAKKKSRDANGAHHAHER</sequence>
<evidence type="ECO:0000256" key="2">
    <source>
        <dbReference type="PIRSR" id="PIRSR605754-1"/>
    </source>
</evidence>
<reference evidence="4 5" key="1">
    <citation type="submission" date="2014-03" db="EMBL/GenBank/DDBJ databases">
        <title>Genomics of Bifidobacteria.</title>
        <authorList>
            <person name="Ventura M."/>
            <person name="Milani C."/>
            <person name="Lugli G.A."/>
        </authorList>
    </citation>
    <scope>NUCLEOTIDE SEQUENCE [LARGE SCALE GENOMIC DNA]</scope>
    <source>
        <strain evidence="4 5">LMG 11596</strain>
    </source>
</reference>
<dbReference type="GO" id="GO:0016787">
    <property type="term" value="F:hydrolase activity"/>
    <property type="evidence" value="ECO:0007669"/>
    <property type="project" value="UniProtKB-KW"/>
</dbReference>
<keyword evidence="3" id="KW-0812">Transmembrane</keyword>
<dbReference type="InterPro" id="IPR005754">
    <property type="entry name" value="Sortase"/>
</dbReference>
<evidence type="ECO:0000313" key="4">
    <source>
        <dbReference type="EMBL" id="KFI59330.1"/>
    </source>
</evidence>
<proteinExistence type="predicted"/>
<evidence type="ECO:0000313" key="5">
    <source>
        <dbReference type="Proteomes" id="UP000029074"/>
    </source>
</evidence>
<dbReference type="InterPro" id="IPR023365">
    <property type="entry name" value="Sortase_dom-sf"/>
</dbReference>
<dbReference type="SUPFAM" id="SSF63817">
    <property type="entry name" value="Sortase"/>
    <property type="match status" value="1"/>
</dbReference>
<name>A0A087AKN0_9BIFI</name>
<organism evidence="4 5">
    <name type="scientific">Bifidobacterium gallicum DSM 20093 = LMG 11596</name>
    <dbReference type="NCBI Taxonomy" id="561180"/>
    <lineage>
        <taxon>Bacteria</taxon>
        <taxon>Bacillati</taxon>
        <taxon>Actinomycetota</taxon>
        <taxon>Actinomycetes</taxon>
        <taxon>Bifidobacteriales</taxon>
        <taxon>Bifidobacteriaceae</taxon>
        <taxon>Bifidobacterium</taxon>
    </lineage>
</organism>
<accession>A0A087AKN0</accession>
<comment type="caution">
    <text evidence="4">The sequence shown here is derived from an EMBL/GenBank/DDBJ whole genome shotgun (WGS) entry which is preliminary data.</text>
</comment>
<dbReference type="NCBIfam" id="NF033745">
    <property type="entry name" value="class_C_sortase"/>
    <property type="match status" value="1"/>
</dbReference>
<keyword evidence="3" id="KW-1133">Transmembrane helix</keyword>
<dbReference type="Proteomes" id="UP000029074">
    <property type="component" value="Unassembled WGS sequence"/>
</dbReference>
<dbReference type="Pfam" id="PF04203">
    <property type="entry name" value="Sortase"/>
    <property type="match status" value="1"/>
</dbReference>
<protein>
    <submittedName>
        <fullName evidence="4">Sortase</fullName>
    </submittedName>
</protein>
<evidence type="ECO:0000256" key="3">
    <source>
        <dbReference type="SAM" id="Phobius"/>
    </source>
</evidence>
<evidence type="ECO:0000256" key="1">
    <source>
        <dbReference type="ARBA" id="ARBA00022801"/>
    </source>
</evidence>
<dbReference type="NCBIfam" id="TIGR01076">
    <property type="entry name" value="sortase_fam"/>
    <property type="match status" value="1"/>
</dbReference>
<dbReference type="InterPro" id="IPR042002">
    <property type="entry name" value="Sortase_C"/>
</dbReference>
<gene>
    <name evidence="4" type="ORF">BGLCM_0438</name>
</gene>
<keyword evidence="5" id="KW-1185">Reference proteome</keyword>
<keyword evidence="3" id="KW-0472">Membrane</keyword>
<feature type="transmembrane region" description="Helical" evidence="3">
    <location>
        <begin position="243"/>
        <end position="263"/>
    </location>
</feature>